<dbReference type="Proteomes" id="UP000034539">
    <property type="component" value="Unassembled WGS sequence"/>
</dbReference>
<dbReference type="GO" id="GO:0016620">
    <property type="term" value="F:oxidoreductase activity, acting on the aldehyde or oxo group of donors, NAD or NADP as acceptor"/>
    <property type="evidence" value="ECO:0007669"/>
    <property type="project" value="InterPro"/>
</dbReference>
<evidence type="ECO:0000256" key="1">
    <source>
        <dbReference type="ARBA" id="ARBA00023002"/>
    </source>
</evidence>
<dbReference type="AlphaFoldDB" id="A0A0G0Q2H3"/>
<reference evidence="3 4" key="1">
    <citation type="journal article" date="2015" name="Nature">
        <title>rRNA introns, odd ribosomes, and small enigmatic genomes across a large radiation of phyla.</title>
        <authorList>
            <person name="Brown C.T."/>
            <person name="Hug L.A."/>
            <person name="Thomas B.C."/>
            <person name="Sharon I."/>
            <person name="Castelle C.J."/>
            <person name="Singh A."/>
            <person name="Wilkins M.J."/>
            <person name="Williams K.H."/>
            <person name="Banfield J.F."/>
        </authorList>
    </citation>
    <scope>NUCLEOTIDE SEQUENCE [LARGE SCALE GENOMIC DNA]</scope>
</reference>
<proteinExistence type="predicted"/>
<dbReference type="Gene3D" id="3.40.309.10">
    <property type="entry name" value="Aldehyde Dehydrogenase, Chain A, domain 2"/>
    <property type="match status" value="1"/>
</dbReference>
<dbReference type="SUPFAM" id="SSF53720">
    <property type="entry name" value="ALDH-like"/>
    <property type="match status" value="1"/>
</dbReference>
<comment type="caution">
    <text evidence="3">The sequence shown here is derived from an EMBL/GenBank/DDBJ whole genome shotgun (WGS) entry which is preliminary data.</text>
</comment>
<dbReference type="InterPro" id="IPR016163">
    <property type="entry name" value="Ald_DH_C"/>
</dbReference>
<dbReference type="InterPro" id="IPR015590">
    <property type="entry name" value="Aldehyde_DH_dom"/>
</dbReference>
<dbReference type="PANTHER" id="PTHR43353:SF5">
    <property type="entry name" value="SUCCINATE-SEMIALDEHYDE DEHYDROGENASE, MITOCHONDRIAL"/>
    <property type="match status" value="1"/>
</dbReference>
<sequence>MKLISTNPGKNYSVLGTVEVSGKEEIKKFVNNAREALFVWKNIGLRRRLVYLNKLYDIFGEQKDEIARRITEEVGKPIRQTKAEVGFFQSYSRWMLDNAERILKDEITFEDKNSIHKIVYEPSGIAAAILPWNSPFGMLSWKLFSNLIAGNPVIVKHSEECPLIAMYLDGLIQKIGLPKGVYSQIYGDGESGAFLLNQDINLVCFSGSSDTGRGILEITSDRFIKHFLEMGGSNPGIVFKDANIDKIIGRIFAGRFNNCGQNCDAIKRLIVHKDVFEKVADALNNLLKEKVIGDPEDEKTDFGTLVSEKQKLLATDQLDDAIAKGAKITGQLKVPGNLKGGFFPPTLLTKVTKDMRVWKEEVFAPILPTISFETEEEVVSLANDTEYGLGASIFTEDKKRAKRVASLFECSNVELNNTSQFLPCNPFGGVKNSTLGSQHGDHGMRELCNIKVLSFEK</sequence>
<evidence type="ECO:0000259" key="2">
    <source>
        <dbReference type="Pfam" id="PF00171"/>
    </source>
</evidence>
<protein>
    <submittedName>
        <fullName evidence="3">Aldehyde Dehydrogenase</fullName>
    </submittedName>
</protein>
<dbReference type="CDD" id="cd07078">
    <property type="entry name" value="ALDH"/>
    <property type="match status" value="1"/>
</dbReference>
<gene>
    <name evidence="3" type="ORF">UT63_C0066G0017</name>
</gene>
<dbReference type="InterPro" id="IPR016162">
    <property type="entry name" value="Ald_DH_N"/>
</dbReference>
<dbReference type="InterPro" id="IPR050740">
    <property type="entry name" value="Aldehyde_DH_Superfamily"/>
</dbReference>
<dbReference type="Gene3D" id="3.40.605.10">
    <property type="entry name" value="Aldehyde Dehydrogenase, Chain A, domain 1"/>
    <property type="match status" value="1"/>
</dbReference>
<dbReference type="InterPro" id="IPR016161">
    <property type="entry name" value="Ald_DH/histidinol_DH"/>
</dbReference>
<evidence type="ECO:0000313" key="4">
    <source>
        <dbReference type="Proteomes" id="UP000034539"/>
    </source>
</evidence>
<name>A0A0G0Q2H3_9BACT</name>
<feature type="domain" description="Aldehyde dehydrogenase" evidence="2">
    <location>
        <begin position="6"/>
        <end position="452"/>
    </location>
</feature>
<dbReference type="PANTHER" id="PTHR43353">
    <property type="entry name" value="SUCCINATE-SEMIALDEHYDE DEHYDROGENASE, MITOCHONDRIAL"/>
    <property type="match status" value="1"/>
</dbReference>
<evidence type="ECO:0000313" key="3">
    <source>
        <dbReference type="EMBL" id="KKR31571.1"/>
    </source>
</evidence>
<dbReference type="EMBL" id="LBXN01000066">
    <property type="protein sequence ID" value="KKR31571.1"/>
    <property type="molecule type" value="Genomic_DNA"/>
</dbReference>
<dbReference type="PATRIC" id="fig|1618450.3.peg.1223"/>
<keyword evidence="1" id="KW-0560">Oxidoreductase</keyword>
<accession>A0A0G0Q2H3</accession>
<organism evidence="3 4">
    <name type="scientific">Candidatus Gottesmanbacteria bacterium GW2011_GWC2_39_8</name>
    <dbReference type="NCBI Taxonomy" id="1618450"/>
    <lineage>
        <taxon>Bacteria</taxon>
        <taxon>Candidatus Gottesmaniibacteriota</taxon>
    </lineage>
</organism>
<dbReference type="Pfam" id="PF00171">
    <property type="entry name" value="Aldedh"/>
    <property type="match status" value="1"/>
</dbReference>